<sequence length="161" mass="18712">MIKCKTTIQCIDLRRIPAITEFRGKYAFLSNFYHAPITYRGHRYANNEAAFQAQKTIYTKEQQNFYMSHLSNPAVAKQLGRKLTLRPDWNQVKIRYMYEICFAKFLQHPNLLQALLATGDSVLIEDNTWGDRFWGCVDGFGENHLGNILMDIRSKLNTELG</sequence>
<dbReference type="InterPro" id="IPR012816">
    <property type="entry name" value="NADAR"/>
</dbReference>
<evidence type="ECO:0000256" key="1">
    <source>
        <dbReference type="ARBA" id="ARBA00000022"/>
    </source>
</evidence>
<dbReference type="NCBIfam" id="TIGR02464">
    <property type="entry name" value="ribofla_fusion"/>
    <property type="match status" value="1"/>
</dbReference>
<dbReference type="EMBL" id="CP136422">
    <property type="protein sequence ID" value="WPX72355.1"/>
    <property type="molecule type" value="Genomic_DNA"/>
</dbReference>
<dbReference type="Gene3D" id="1.10.357.40">
    <property type="entry name" value="YbiA-like"/>
    <property type="match status" value="1"/>
</dbReference>
<reference evidence="4" key="1">
    <citation type="submission" date="2023-10" db="EMBL/GenBank/DDBJ databases">
        <title>Genome sequence of Blautia coccoides DSM 935.</title>
        <authorList>
            <person name="Boeer T."/>
            <person name="Bengelsdorf F.R."/>
            <person name="Daniel R."/>
            <person name="Poehlein A."/>
        </authorList>
    </citation>
    <scope>NUCLEOTIDE SEQUENCE [LARGE SCALE GENOMIC DNA]</scope>
    <source>
        <strain evidence="4">DSM 935</strain>
    </source>
</reference>
<dbReference type="Proteomes" id="UP001325248">
    <property type="component" value="Chromosome"/>
</dbReference>
<accession>A0ABZ0U563</accession>
<dbReference type="Pfam" id="PF08719">
    <property type="entry name" value="NADAR"/>
    <property type="match status" value="1"/>
</dbReference>
<keyword evidence="4" id="KW-0326">Glycosidase</keyword>
<gene>
    <name evidence="4" type="primary">ybiA</name>
    <name evidence="4" type="ORF">BLCOC_06910</name>
</gene>
<comment type="catalytic activity">
    <reaction evidence="2">
        <text>2,5-diamino-6-hydroxy-4-(5-phosphoribosylamino)-pyrimidine + H2O = 2,5,6-triamino-4-hydroxypyrimidine + D-ribose 5-phosphate</text>
        <dbReference type="Rhea" id="RHEA:23436"/>
        <dbReference type="ChEBI" id="CHEBI:15377"/>
        <dbReference type="ChEBI" id="CHEBI:58614"/>
        <dbReference type="ChEBI" id="CHEBI:78346"/>
        <dbReference type="ChEBI" id="CHEBI:137796"/>
    </reaction>
</comment>
<evidence type="ECO:0000256" key="2">
    <source>
        <dbReference type="ARBA" id="ARBA00000751"/>
    </source>
</evidence>
<evidence type="ECO:0000313" key="4">
    <source>
        <dbReference type="EMBL" id="WPX72355.1"/>
    </source>
</evidence>
<keyword evidence="4" id="KW-0378">Hydrolase</keyword>
<evidence type="ECO:0000259" key="3">
    <source>
        <dbReference type="Pfam" id="PF08719"/>
    </source>
</evidence>
<comment type="catalytic activity">
    <reaction evidence="1">
        <text>5-amino-6-(5-phospho-D-ribosylamino)uracil + H2O = 5,6-diaminouracil + D-ribose 5-phosphate</text>
        <dbReference type="Rhea" id="RHEA:55020"/>
        <dbReference type="ChEBI" id="CHEBI:15377"/>
        <dbReference type="ChEBI" id="CHEBI:46252"/>
        <dbReference type="ChEBI" id="CHEBI:58453"/>
        <dbReference type="ChEBI" id="CHEBI:78346"/>
    </reaction>
</comment>
<dbReference type="SUPFAM" id="SSF143990">
    <property type="entry name" value="YbiA-like"/>
    <property type="match status" value="1"/>
</dbReference>
<name>A0ABZ0U563_9FIRM</name>
<organism evidence="4 5">
    <name type="scientific">Blautia producta</name>
    <dbReference type="NCBI Taxonomy" id="33035"/>
    <lineage>
        <taxon>Bacteria</taxon>
        <taxon>Bacillati</taxon>
        <taxon>Bacillota</taxon>
        <taxon>Clostridia</taxon>
        <taxon>Lachnospirales</taxon>
        <taxon>Lachnospiraceae</taxon>
        <taxon>Blautia</taxon>
    </lineage>
</organism>
<dbReference type="InterPro" id="IPR037238">
    <property type="entry name" value="YbiA-like_sf"/>
</dbReference>
<dbReference type="GO" id="GO:0016798">
    <property type="term" value="F:hydrolase activity, acting on glycosyl bonds"/>
    <property type="evidence" value="ECO:0007669"/>
    <property type="project" value="UniProtKB-KW"/>
</dbReference>
<protein>
    <submittedName>
        <fullName evidence="4">N-glycosidase YbiA</fullName>
        <ecNumber evidence="4">3.2.2.-</ecNumber>
    </submittedName>
</protein>
<feature type="domain" description="NADAR" evidence="3">
    <location>
        <begin position="25"/>
        <end position="156"/>
    </location>
</feature>
<evidence type="ECO:0000313" key="5">
    <source>
        <dbReference type="Proteomes" id="UP001325248"/>
    </source>
</evidence>
<keyword evidence="5" id="KW-1185">Reference proteome</keyword>
<dbReference type="CDD" id="cd15457">
    <property type="entry name" value="NADAR"/>
    <property type="match status" value="1"/>
</dbReference>
<proteinExistence type="predicted"/>
<dbReference type="EC" id="3.2.2.-" evidence="4"/>